<feature type="transmembrane region" description="Helical" evidence="2">
    <location>
        <begin position="402"/>
        <end position="430"/>
    </location>
</feature>
<accession>A0ABR8RFS0</accession>
<proteinExistence type="predicted"/>
<name>A0ABR8RFS0_9GAMM</name>
<dbReference type="PANTHER" id="PTHR20992">
    <property type="entry name" value="AT15442P-RELATED"/>
    <property type="match status" value="1"/>
</dbReference>
<dbReference type="RefSeq" id="WP_191689638.1">
    <property type="nucleotide sequence ID" value="NZ_JACSQR010000001.1"/>
</dbReference>
<feature type="compositionally biased region" description="Basic and acidic residues" evidence="1">
    <location>
        <begin position="167"/>
        <end position="185"/>
    </location>
</feature>
<feature type="transmembrane region" description="Helical" evidence="2">
    <location>
        <begin position="278"/>
        <end position="299"/>
    </location>
</feature>
<keyword evidence="2" id="KW-0812">Transmembrane</keyword>
<feature type="region of interest" description="Disordered" evidence="1">
    <location>
        <begin position="1"/>
        <end position="65"/>
    </location>
</feature>
<feature type="compositionally biased region" description="Acidic residues" evidence="1">
    <location>
        <begin position="83"/>
        <end position="92"/>
    </location>
</feature>
<dbReference type="Proteomes" id="UP000606724">
    <property type="component" value="Unassembled WGS sequence"/>
</dbReference>
<gene>
    <name evidence="3" type="ORF">H9653_00210</name>
</gene>
<feature type="compositionally biased region" description="Basic and acidic residues" evidence="1">
    <location>
        <begin position="18"/>
        <end position="29"/>
    </location>
</feature>
<comment type="caution">
    <text evidence="3">The sequence shown here is derived from an EMBL/GenBank/DDBJ whole genome shotgun (WGS) entry which is preliminary data.</text>
</comment>
<evidence type="ECO:0000256" key="1">
    <source>
        <dbReference type="SAM" id="MobiDB-lite"/>
    </source>
</evidence>
<feature type="transmembrane region" description="Helical" evidence="2">
    <location>
        <begin position="451"/>
        <end position="468"/>
    </location>
</feature>
<feature type="region of interest" description="Disordered" evidence="1">
    <location>
        <begin position="82"/>
        <end position="102"/>
    </location>
</feature>
<feature type="transmembrane region" description="Helical" evidence="2">
    <location>
        <begin position="374"/>
        <end position="396"/>
    </location>
</feature>
<feature type="region of interest" description="Disordered" evidence="1">
    <location>
        <begin position="163"/>
        <end position="198"/>
    </location>
</feature>
<reference evidence="3 4" key="1">
    <citation type="submission" date="2020-08" db="EMBL/GenBank/DDBJ databases">
        <title>A Genomic Blueprint of the Chicken Gut Microbiome.</title>
        <authorList>
            <person name="Gilroy R."/>
            <person name="Ravi A."/>
            <person name="Getino M."/>
            <person name="Pursley I."/>
            <person name="Horton D.L."/>
            <person name="Alikhan N.-F."/>
            <person name="Baker D."/>
            <person name="Gharbi K."/>
            <person name="Hall N."/>
            <person name="Watson M."/>
            <person name="Adriaenssens E.M."/>
            <person name="Foster-Nyarko E."/>
            <person name="Jarju S."/>
            <person name="Secka A."/>
            <person name="Antonio M."/>
            <person name="Oren A."/>
            <person name="Chaudhuri R."/>
            <person name="La Ragione R.M."/>
            <person name="Hildebrand F."/>
            <person name="Pallen M.J."/>
        </authorList>
    </citation>
    <scope>NUCLEOTIDE SEQUENCE [LARGE SCALE GENOMIC DNA]</scope>
    <source>
        <strain evidence="3 4">Sa4CVA2</strain>
    </source>
</reference>
<organism evidence="3 4">
    <name type="scientific">Psychrobacter communis</name>
    <dbReference type="NCBI Taxonomy" id="2762238"/>
    <lineage>
        <taxon>Bacteria</taxon>
        <taxon>Pseudomonadati</taxon>
        <taxon>Pseudomonadota</taxon>
        <taxon>Gammaproteobacteria</taxon>
        <taxon>Moraxellales</taxon>
        <taxon>Moraxellaceae</taxon>
        <taxon>Psychrobacter</taxon>
    </lineage>
</organism>
<evidence type="ECO:0000313" key="4">
    <source>
        <dbReference type="Proteomes" id="UP000606724"/>
    </source>
</evidence>
<keyword evidence="2" id="KW-1133">Transmembrane helix</keyword>
<evidence type="ECO:0000256" key="2">
    <source>
        <dbReference type="SAM" id="Phobius"/>
    </source>
</evidence>
<feature type="transmembrane region" description="Helical" evidence="2">
    <location>
        <begin position="255"/>
        <end position="272"/>
    </location>
</feature>
<dbReference type="InterPro" id="IPR005240">
    <property type="entry name" value="DUF389"/>
</dbReference>
<dbReference type="Pfam" id="PF04087">
    <property type="entry name" value="DUF389"/>
    <property type="match status" value="1"/>
</dbReference>
<dbReference type="PANTHER" id="PTHR20992:SF9">
    <property type="entry name" value="AT15442P-RELATED"/>
    <property type="match status" value="1"/>
</dbReference>
<protein>
    <submittedName>
        <fullName evidence="3">DUF389 domain-containing protein</fullName>
    </submittedName>
</protein>
<keyword evidence="4" id="KW-1185">Reference proteome</keyword>
<sequence>MTSSHADTSKDSLPMNHPKNDAEFADKRNVGNIDNEAVIEEQTHSENNNEEERATASKDAQVPEATIKMETVAPDVVVASLETPEDVDDSQPVDEFTNNNSDIEFTDTAEAFFQEKDKDKTEVNAAANKTISNQNHAKDTETQKLVVEEKRQENVKQNLNSLDIDNINDKKDNKQNKQEVNKAENTRQTANKALEGDNHVNIDNLEDIEDEEIKEKKEAKLESYKQFVAEQFSNKKVDYPEVRVRIEANALPSKMYFVMNILSAIIASYGLVTNSAAVVIGAMLVAMMLGPITGVALAIIDHRMPLLRKSLITVFLGISLVVLVGFIVGWLHKDQPLTVEILSRTQPTSMDLMIALAGGTAGAYAMVSPHLSVAVVGVAVATALVPPLAASGILFANGEMQMGLGALLLALTNIIAIQFTNALVLWLLGFRRLVDDDYKSSTYWTFLRRNAVTLLLLGVLGTYLTINLQTNAKQQGFESSVKETINSYFSDKGNVLTNTQFDKDTSHQVVRAVIRGETTPTFYDVRQIEAIISKDMAEHFPDYLPIKLQLRYMPVQVIESHPLIQDKLDKTDVTVLTN</sequence>
<keyword evidence="2" id="KW-0472">Membrane</keyword>
<feature type="transmembrane region" description="Helical" evidence="2">
    <location>
        <begin position="311"/>
        <end position="330"/>
    </location>
</feature>
<dbReference type="EMBL" id="JACSQR010000001">
    <property type="protein sequence ID" value="MBD7946467.1"/>
    <property type="molecule type" value="Genomic_DNA"/>
</dbReference>
<evidence type="ECO:0000313" key="3">
    <source>
        <dbReference type="EMBL" id="MBD7946467.1"/>
    </source>
</evidence>
<feature type="transmembrane region" description="Helical" evidence="2">
    <location>
        <begin position="350"/>
        <end position="367"/>
    </location>
</feature>